<dbReference type="AlphaFoldDB" id="A0A9N7JMG3"/>
<dbReference type="InterPro" id="IPR038765">
    <property type="entry name" value="Papain-like_cys_pep_sf"/>
</dbReference>
<proteinExistence type="predicted"/>
<dbReference type="InterPro" id="IPR002931">
    <property type="entry name" value="Transglutaminase-like"/>
</dbReference>
<dbReference type="EMBL" id="CP099799">
    <property type="protein sequence ID" value="USS02069.1"/>
    <property type="molecule type" value="Genomic_DNA"/>
</dbReference>
<organism evidence="2 4">
    <name type="scientific">Clostridium septicum</name>
    <dbReference type="NCBI Taxonomy" id="1504"/>
    <lineage>
        <taxon>Bacteria</taxon>
        <taxon>Bacillati</taxon>
        <taxon>Bacillota</taxon>
        <taxon>Clostridia</taxon>
        <taxon>Eubacteriales</taxon>
        <taxon>Clostridiaceae</taxon>
        <taxon>Clostridium</taxon>
    </lineage>
</organism>
<dbReference type="Proteomes" id="UP000280586">
    <property type="component" value="Chromosome"/>
</dbReference>
<reference evidence="2 4" key="1">
    <citation type="submission" date="2017-09" db="EMBL/GenBank/DDBJ databases">
        <authorList>
            <person name="Thomas P."/>
            <person name="Seyboldt C."/>
        </authorList>
    </citation>
    <scope>NUCLEOTIDE SEQUENCE [LARGE SCALE GENOMIC DNA]</scope>
    <source>
        <strain evidence="2 4">DSM 7534</strain>
    </source>
</reference>
<dbReference type="GeneID" id="303561820"/>
<accession>A0A9N7JMG3</accession>
<dbReference type="Pfam" id="PF01841">
    <property type="entry name" value="Transglut_core"/>
    <property type="match status" value="1"/>
</dbReference>
<dbReference type="RefSeq" id="WP_120140981.1">
    <property type="nucleotide sequence ID" value="NZ_CP023671.1"/>
</dbReference>
<dbReference type="Proteomes" id="UP001055437">
    <property type="component" value="Chromosome"/>
</dbReference>
<evidence type="ECO:0000313" key="5">
    <source>
        <dbReference type="Proteomes" id="UP001055437"/>
    </source>
</evidence>
<sequence length="409" mass="48062">MIVIINGAFGVGKTSVAKRLVKNIPNSMMYNPEEIGFMLRNIIPDEIINYEEKAESFQDLDLWKKLVINIAKELINKYKKNLIIPITLRNHKYFNHIYHGLSLIDSEVYHFCLTASIETIHKRLLKRGDKPGTRCFNETLNCVEAFKHIEFKEHIDTENLNLDNVEDIILEKIKKLRNSLIRSEYLSKREYSIKAKNVDLKLLNSSHQSVTHIYKKKPYYEINLQTHPLIIQQELDIYDLSKYIVNLRIKDIDSEKLNRLVNSLSFFEKEKYKMIEKVLNYTRTMNFSKKVAEEMFNSKDNKNDIKSVLKDEDNCIQSTNIFIAIVRRLNIPAKFILGKISNDCYHTWAEIFIEKVGWIPVETQICIPIDVNKGYFGITNKHIKICEGVNFEDISKKHFKFDFEIKGIK</sequence>
<dbReference type="SUPFAM" id="SSF54001">
    <property type="entry name" value="Cysteine proteinases"/>
    <property type="match status" value="1"/>
</dbReference>
<keyword evidence="5" id="KW-1185">Reference proteome</keyword>
<dbReference type="Gene3D" id="3.40.50.300">
    <property type="entry name" value="P-loop containing nucleotide triphosphate hydrolases"/>
    <property type="match status" value="1"/>
</dbReference>
<evidence type="ECO:0000259" key="1">
    <source>
        <dbReference type="Pfam" id="PF01841"/>
    </source>
</evidence>
<name>A0A9N7JMG3_CLOSE</name>
<dbReference type="KEGG" id="csep:CP523_14120"/>
<evidence type="ECO:0000313" key="2">
    <source>
        <dbReference type="EMBL" id="AYE35473.1"/>
    </source>
</evidence>
<dbReference type="InterPro" id="IPR027417">
    <property type="entry name" value="P-loop_NTPase"/>
</dbReference>
<dbReference type="EMBL" id="CP023671">
    <property type="protein sequence ID" value="AYE35473.1"/>
    <property type="molecule type" value="Genomic_DNA"/>
</dbReference>
<feature type="domain" description="Transglutaminase-like" evidence="1">
    <location>
        <begin position="268"/>
        <end position="362"/>
    </location>
</feature>
<evidence type="ECO:0000313" key="3">
    <source>
        <dbReference type="EMBL" id="USS02069.1"/>
    </source>
</evidence>
<reference evidence="3" key="2">
    <citation type="submission" date="2022-06" db="EMBL/GenBank/DDBJ databases">
        <authorList>
            <person name="Holder M.E."/>
            <person name="Ajami N.J."/>
            <person name="Petrosino J.F."/>
        </authorList>
    </citation>
    <scope>NUCLEOTIDE SEQUENCE</scope>
    <source>
        <strain evidence="3">RMA 8861</strain>
    </source>
</reference>
<gene>
    <name evidence="2" type="ORF">CP523_14120</name>
    <name evidence="3" type="ORF">NH397_06520</name>
</gene>
<dbReference type="Gene3D" id="3.10.620.30">
    <property type="match status" value="1"/>
</dbReference>
<dbReference type="Pfam" id="PF13238">
    <property type="entry name" value="AAA_18"/>
    <property type="match status" value="1"/>
</dbReference>
<evidence type="ECO:0000313" key="4">
    <source>
        <dbReference type="Proteomes" id="UP000280586"/>
    </source>
</evidence>
<dbReference type="SUPFAM" id="SSF52540">
    <property type="entry name" value="P-loop containing nucleoside triphosphate hydrolases"/>
    <property type="match status" value="1"/>
</dbReference>
<protein>
    <submittedName>
        <fullName evidence="3">AAA family ATPase</fullName>
    </submittedName>
</protein>